<evidence type="ECO:0000313" key="3">
    <source>
        <dbReference type="EMBL" id="MEK8044902.1"/>
    </source>
</evidence>
<dbReference type="InterPro" id="IPR000639">
    <property type="entry name" value="Epox_hydrolase-like"/>
</dbReference>
<protein>
    <submittedName>
        <fullName evidence="3">Alpha/beta fold hydrolase</fullName>
    </submittedName>
</protein>
<sequence>MPLSSSRHLLPSQGVQLQLHQSGAPGSPRVLLLHGFPEAAFIWQPLMTALADEAHVLAPDQRGYGASDAPDGAAAYRARTLVADIAELIETTGGPVDLLVAHDWGGAVAWNLAAACPQLLRRLLIINSPHPALFLQALRDDPAQQAASAYMNMLCEADAATRLSADDFAPMWQFFEAMSPAASGDDGWLTPAMRAQYRAVWARGLDPQLNWYRASPLRPPLGVTDAIHQLSLPASMTHVPVPVRVLWGEADRALPPSLLDGLAEHVPDLRVTRVPDASHWLIHEQPALVLAAVREELAALKAGR</sequence>
<keyword evidence="1 3" id="KW-0378">Hydrolase</keyword>
<accession>A0ABU9C359</accession>
<organism evidence="3 4">
    <name type="scientific">Ideonella margarita</name>
    <dbReference type="NCBI Taxonomy" id="2984191"/>
    <lineage>
        <taxon>Bacteria</taxon>
        <taxon>Pseudomonadati</taxon>
        <taxon>Pseudomonadota</taxon>
        <taxon>Betaproteobacteria</taxon>
        <taxon>Burkholderiales</taxon>
        <taxon>Sphaerotilaceae</taxon>
        <taxon>Ideonella</taxon>
    </lineage>
</organism>
<dbReference type="Proteomes" id="UP001379945">
    <property type="component" value="Unassembled WGS sequence"/>
</dbReference>
<dbReference type="EMBL" id="JBBUTI010000001">
    <property type="protein sequence ID" value="MEK8044902.1"/>
    <property type="molecule type" value="Genomic_DNA"/>
</dbReference>
<dbReference type="GO" id="GO:0016787">
    <property type="term" value="F:hydrolase activity"/>
    <property type="evidence" value="ECO:0007669"/>
    <property type="project" value="UniProtKB-KW"/>
</dbReference>
<evidence type="ECO:0000313" key="4">
    <source>
        <dbReference type="Proteomes" id="UP001379945"/>
    </source>
</evidence>
<evidence type="ECO:0000259" key="2">
    <source>
        <dbReference type="Pfam" id="PF00561"/>
    </source>
</evidence>
<dbReference type="PRINTS" id="PR00412">
    <property type="entry name" value="EPOXHYDRLASE"/>
</dbReference>
<evidence type="ECO:0000256" key="1">
    <source>
        <dbReference type="ARBA" id="ARBA00022801"/>
    </source>
</evidence>
<reference evidence="3 4" key="1">
    <citation type="submission" date="2024-04" db="EMBL/GenBank/DDBJ databases">
        <title>Novel species of the genus Ideonella isolated from streams.</title>
        <authorList>
            <person name="Lu H."/>
        </authorList>
    </citation>
    <scope>NUCLEOTIDE SEQUENCE [LARGE SCALE GENOMIC DNA]</scope>
    <source>
        <strain evidence="3 4">LYT19W</strain>
    </source>
</reference>
<proteinExistence type="predicted"/>
<name>A0ABU9C359_9BURK</name>
<comment type="caution">
    <text evidence="3">The sequence shown here is derived from an EMBL/GenBank/DDBJ whole genome shotgun (WGS) entry which is preliminary data.</text>
</comment>
<dbReference type="SUPFAM" id="SSF53474">
    <property type="entry name" value="alpha/beta-Hydrolases"/>
    <property type="match status" value="1"/>
</dbReference>
<dbReference type="InterPro" id="IPR000073">
    <property type="entry name" value="AB_hydrolase_1"/>
</dbReference>
<feature type="domain" description="AB hydrolase-1" evidence="2">
    <location>
        <begin position="28"/>
        <end position="285"/>
    </location>
</feature>
<dbReference type="InterPro" id="IPR029058">
    <property type="entry name" value="AB_hydrolase_fold"/>
</dbReference>
<dbReference type="Pfam" id="PF00561">
    <property type="entry name" value="Abhydrolase_1"/>
    <property type="match status" value="1"/>
</dbReference>
<dbReference type="Gene3D" id="3.40.50.1820">
    <property type="entry name" value="alpha/beta hydrolase"/>
    <property type="match status" value="1"/>
</dbReference>
<gene>
    <name evidence="3" type="ORF">AACH00_00920</name>
</gene>
<dbReference type="RefSeq" id="WP_341397060.1">
    <property type="nucleotide sequence ID" value="NZ_JBBUTI010000001.1"/>
</dbReference>
<dbReference type="PANTHER" id="PTHR43329">
    <property type="entry name" value="EPOXIDE HYDROLASE"/>
    <property type="match status" value="1"/>
</dbReference>
<dbReference type="PRINTS" id="PR00111">
    <property type="entry name" value="ABHYDROLASE"/>
</dbReference>
<keyword evidence="4" id="KW-1185">Reference proteome</keyword>